<feature type="binding site" evidence="11">
    <location>
        <position position="122"/>
    </location>
    <ligand>
        <name>ATP</name>
        <dbReference type="ChEBI" id="CHEBI:30616"/>
    </ligand>
</feature>
<feature type="binding site" evidence="11">
    <location>
        <position position="16"/>
    </location>
    <ligand>
        <name>Mg(2+)</name>
        <dbReference type="ChEBI" id="CHEBI:18420"/>
    </ligand>
</feature>
<keyword evidence="14" id="KW-1185">Reference proteome</keyword>
<keyword evidence="7 11" id="KW-0418">Kinase</keyword>
<dbReference type="EMBL" id="JAUHPX010000001">
    <property type="protein sequence ID" value="MDN4486702.1"/>
    <property type="molecule type" value="Genomic_DNA"/>
</dbReference>
<dbReference type="GO" id="GO:0009423">
    <property type="term" value="P:chorismate biosynthetic process"/>
    <property type="evidence" value="ECO:0007669"/>
    <property type="project" value="UniProtKB-UniRule"/>
</dbReference>
<evidence type="ECO:0000313" key="13">
    <source>
        <dbReference type="EMBL" id="MDN4486702.1"/>
    </source>
</evidence>
<organism evidence="13 14">
    <name type="scientific">Demequina lignilytica</name>
    <dbReference type="NCBI Taxonomy" id="3051663"/>
    <lineage>
        <taxon>Bacteria</taxon>
        <taxon>Bacillati</taxon>
        <taxon>Actinomycetota</taxon>
        <taxon>Actinomycetes</taxon>
        <taxon>Micrococcales</taxon>
        <taxon>Demequinaceae</taxon>
        <taxon>Demequina</taxon>
    </lineage>
</organism>
<feature type="binding site" evidence="11">
    <location>
        <position position="80"/>
    </location>
    <ligand>
        <name>substrate</name>
    </ligand>
</feature>
<evidence type="ECO:0000256" key="8">
    <source>
        <dbReference type="ARBA" id="ARBA00022840"/>
    </source>
</evidence>
<evidence type="ECO:0000256" key="11">
    <source>
        <dbReference type="HAMAP-Rule" id="MF_00109"/>
    </source>
</evidence>
<dbReference type="InterPro" id="IPR023000">
    <property type="entry name" value="Shikimate_kinase_CS"/>
</dbReference>
<dbReference type="GO" id="GO:0009073">
    <property type="term" value="P:aromatic amino acid family biosynthetic process"/>
    <property type="evidence" value="ECO:0007669"/>
    <property type="project" value="UniProtKB-KW"/>
</dbReference>
<dbReference type="InterPro" id="IPR027417">
    <property type="entry name" value="P-loop_NTPase"/>
</dbReference>
<comment type="function">
    <text evidence="11">Catalyzes the specific phosphorylation of the 3-hydroxyl group of shikimic acid using ATP as a cosubstrate.</text>
</comment>
<dbReference type="AlphaFoldDB" id="A0AAW7M185"/>
<dbReference type="RefSeq" id="WP_301144286.1">
    <property type="nucleotide sequence ID" value="NZ_JAUHPX010000001.1"/>
</dbReference>
<sequence>MAPRAVLVGPPGSGKSTVAKALARLWDVERRDTDADVEATAGKEISEIFVDDGEQAFRTLEREAVATALAEHDGVLSLGGGAILDDATQALLEAYAAHGGAVAFLDVTLSAAAPRVGLNNARPLLVGNPRRQWMDLMEARRPIYERLATVTVLTDKLTPAQVAREIADAIDCQAD</sequence>
<evidence type="ECO:0000256" key="10">
    <source>
        <dbReference type="ARBA" id="ARBA00048567"/>
    </source>
</evidence>
<dbReference type="PANTHER" id="PTHR21087:SF16">
    <property type="entry name" value="SHIKIMATE KINASE 1, CHLOROPLASTIC"/>
    <property type="match status" value="1"/>
</dbReference>
<name>A0AAW7M185_9MICO</name>
<comment type="pathway">
    <text evidence="1 11">Metabolic intermediate biosynthesis; chorismate biosynthesis; chorismate from D-erythrose 4-phosphate and phosphoenolpyruvate: step 5/7.</text>
</comment>
<evidence type="ECO:0000256" key="6">
    <source>
        <dbReference type="ARBA" id="ARBA00022741"/>
    </source>
</evidence>
<dbReference type="Pfam" id="PF01202">
    <property type="entry name" value="SKI"/>
    <property type="match status" value="1"/>
</dbReference>
<evidence type="ECO:0000259" key="12">
    <source>
        <dbReference type="SMART" id="SM00382"/>
    </source>
</evidence>
<keyword evidence="8 11" id="KW-0067">ATP-binding</keyword>
<keyword evidence="4 11" id="KW-0028">Amino-acid biosynthesis</keyword>
<evidence type="ECO:0000256" key="1">
    <source>
        <dbReference type="ARBA" id="ARBA00004842"/>
    </source>
</evidence>
<keyword evidence="9 11" id="KW-0057">Aromatic amino acid biosynthesis</keyword>
<dbReference type="PANTHER" id="PTHR21087">
    <property type="entry name" value="SHIKIMATE KINASE"/>
    <property type="match status" value="1"/>
</dbReference>
<evidence type="ECO:0000256" key="3">
    <source>
        <dbReference type="ARBA" id="ARBA00012154"/>
    </source>
</evidence>
<keyword evidence="6 11" id="KW-0547">Nucleotide-binding</keyword>
<comment type="caution">
    <text evidence="11">Lacks conserved residue(s) required for the propagation of feature annotation.</text>
</comment>
<comment type="subcellular location">
    <subcellularLocation>
        <location evidence="11">Cytoplasm</location>
    </subcellularLocation>
</comment>
<keyword evidence="11" id="KW-0479">Metal-binding</keyword>
<dbReference type="PROSITE" id="PS01128">
    <property type="entry name" value="SHIKIMATE_KINASE"/>
    <property type="match status" value="1"/>
</dbReference>
<dbReference type="SUPFAM" id="SSF52540">
    <property type="entry name" value="P-loop containing nucleoside triphosphate hydrolases"/>
    <property type="match status" value="1"/>
</dbReference>
<keyword evidence="11" id="KW-0460">Magnesium</keyword>
<evidence type="ECO:0000256" key="4">
    <source>
        <dbReference type="ARBA" id="ARBA00022605"/>
    </source>
</evidence>
<dbReference type="Gene3D" id="3.40.50.300">
    <property type="entry name" value="P-loop containing nucleotide triphosphate hydrolases"/>
    <property type="match status" value="1"/>
</dbReference>
<proteinExistence type="inferred from homology"/>
<keyword evidence="11" id="KW-0963">Cytoplasm</keyword>
<dbReference type="HAMAP" id="MF_00109">
    <property type="entry name" value="Shikimate_kinase"/>
    <property type="match status" value="1"/>
</dbReference>
<evidence type="ECO:0000256" key="2">
    <source>
        <dbReference type="ARBA" id="ARBA00006997"/>
    </source>
</evidence>
<comment type="subunit">
    <text evidence="11">Monomer.</text>
</comment>
<dbReference type="InterPro" id="IPR003593">
    <property type="entry name" value="AAA+_ATPase"/>
</dbReference>
<feature type="domain" description="AAA+ ATPase" evidence="12">
    <location>
        <begin position="1"/>
        <end position="157"/>
    </location>
</feature>
<evidence type="ECO:0000256" key="5">
    <source>
        <dbReference type="ARBA" id="ARBA00022679"/>
    </source>
</evidence>
<feature type="binding site" evidence="11">
    <location>
        <begin position="12"/>
        <end position="17"/>
    </location>
    <ligand>
        <name>ATP</name>
        <dbReference type="ChEBI" id="CHEBI:30616"/>
    </ligand>
</feature>
<dbReference type="PRINTS" id="PR01100">
    <property type="entry name" value="SHIKIMTKNASE"/>
</dbReference>
<dbReference type="InterPro" id="IPR000623">
    <property type="entry name" value="Shikimate_kinase/TSH1"/>
</dbReference>
<evidence type="ECO:0000256" key="9">
    <source>
        <dbReference type="ARBA" id="ARBA00023141"/>
    </source>
</evidence>
<feature type="binding site" evidence="11">
    <location>
        <position position="140"/>
    </location>
    <ligand>
        <name>substrate</name>
    </ligand>
</feature>
<feature type="binding site" evidence="11">
    <location>
        <position position="34"/>
    </location>
    <ligand>
        <name>substrate</name>
    </ligand>
</feature>
<reference evidence="13" key="1">
    <citation type="submission" date="2023-06" db="EMBL/GenBank/DDBJ databases">
        <title>Sysu t00039.</title>
        <authorList>
            <person name="Gao L."/>
            <person name="Fang B.-Z."/>
            <person name="Li W.-J."/>
        </authorList>
    </citation>
    <scope>NUCLEOTIDE SEQUENCE</scope>
    <source>
        <strain evidence="13">SYSU T00039</strain>
    </source>
</reference>
<accession>A0AAW7M185</accession>
<dbReference type="GO" id="GO:0004765">
    <property type="term" value="F:shikimate kinase activity"/>
    <property type="evidence" value="ECO:0007669"/>
    <property type="project" value="UniProtKB-UniRule"/>
</dbReference>
<dbReference type="GO" id="GO:0005829">
    <property type="term" value="C:cytosol"/>
    <property type="evidence" value="ECO:0007669"/>
    <property type="project" value="TreeGrafter"/>
</dbReference>
<comment type="similarity">
    <text evidence="2 11">Belongs to the shikimate kinase family.</text>
</comment>
<evidence type="ECO:0000256" key="7">
    <source>
        <dbReference type="ARBA" id="ARBA00022777"/>
    </source>
</evidence>
<comment type="caution">
    <text evidence="13">The sequence shown here is derived from an EMBL/GenBank/DDBJ whole genome shotgun (WGS) entry which is preliminary data.</text>
</comment>
<dbReference type="GO" id="GO:0000287">
    <property type="term" value="F:magnesium ion binding"/>
    <property type="evidence" value="ECO:0007669"/>
    <property type="project" value="UniProtKB-UniRule"/>
</dbReference>
<comment type="catalytic activity">
    <reaction evidence="10 11">
        <text>shikimate + ATP = 3-phosphoshikimate + ADP + H(+)</text>
        <dbReference type="Rhea" id="RHEA:13121"/>
        <dbReference type="ChEBI" id="CHEBI:15378"/>
        <dbReference type="ChEBI" id="CHEBI:30616"/>
        <dbReference type="ChEBI" id="CHEBI:36208"/>
        <dbReference type="ChEBI" id="CHEBI:145989"/>
        <dbReference type="ChEBI" id="CHEBI:456216"/>
        <dbReference type="EC" id="2.7.1.71"/>
    </reaction>
</comment>
<gene>
    <name evidence="11" type="primary">aroK</name>
    <name evidence="13" type="ORF">QQX10_00810</name>
</gene>
<protein>
    <recommendedName>
        <fullName evidence="3 11">Shikimate kinase</fullName>
        <shortName evidence="11">SK</shortName>
        <ecNumber evidence="3 11">2.7.1.71</ecNumber>
    </recommendedName>
</protein>
<feature type="binding site" evidence="11">
    <location>
        <position position="58"/>
    </location>
    <ligand>
        <name>substrate</name>
    </ligand>
</feature>
<dbReference type="GO" id="GO:0008652">
    <property type="term" value="P:amino acid biosynthetic process"/>
    <property type="evidence" value="ECO:0007669"/>
    <property type="project" value="UniProtKB-KW"/>
</dbReference>
<dbReference type="EC" id="2.7.1.71" evidence="3 11"/>
<evidence type="ECO:0000313" key="14">
    <source>
        <dbReference type="Proteomes" id="UP001172737"/>
    </source>
</evidence>
<keyword evidence="5 11" id="KW-0808">Transferase</keyword>
<dbReference type="CDD" id="cd00464">
    <property type="entry name" value="SK"/>
    <property type="match status" value="1"/>
</dbReference>
<comment type="cofactor">
    <cofactor evidence="11">
        <name>Mg(2+)</name>
        <dbReference type="ChEBI" id="CHEBI:18420"/>
    </cofactor>
    <text evidence="11">Binds 1 Mg(2+) ion per subunit.</text>
</comment>
<dbReference type="SMART" id="SM00382">
    <property type="entry name" value="AAA"/>
    <property type="match status" value="1"/>
</dbReference>
<dbReference type="Proteomes" id="UP001172737">
    <property type="component" value="Unassembled WGS sequence"/>
</dbReference>
<dbReference type="InterPro" id="IPR031322">
    <property type="entry name" value="Shikimate/glucono_kinase"/>
</dbReference>
<dbReference type="GO" id="GO:0005524">
    <property type="term" value="F:ATP binding"/>
    <property type="evidence" value="ECO:0007669"/>
    <property type="project" value="UniProtKB-UniRule"/>
</dbReference>